<organism evidence="3 4">
    <name type="scientific">Ancylostoma duodenale</name>
    <dbReference type="NCBI Taxonomy" id="51022"/>
    <lineage>
        <taxon>Eukaryota</taxon>
        <taxon>Metazoa</taxon>
        <taxon>Ecdysozoa</taxon>
        <taxon>Nematoda</taxon>
        <taxon>Chromadorea</taxon>
        <taxon>Rhabditida</taxon>
        <taxon>Rhabditina</taxon>
        <taxon>Rhabditomorpha</taxon>
        <taxon>Strongyloidea</taxon>
        <taxon>Ancylostomatidae</taxon>
        <taxon>Ancylostomatinae</taxon>
        <taxon>Ancylostoma</taxon>
    </lineage>
</organism>
<reference evidence="3 4" key="1">
    <citation type="submission" date="2013-12" db="EMBL/GenBank/DDBJ databases">
        <title>Draft genome of the parsitic nematode Ancylostoma duodenale.</title>
        <authorList>
            <person name="Mitreva M."/>
        </authorList>
    </citation>
    <scope>NUCLEOTIDE SEQUENCE [LARGE SCALE GENOMIC DNA]</scope>
    <source>
        <strain evidence="3 4">Zhejiang</strain>
    </source>
</reference>
<evidence type="ECO:0000313" key="4">
    <source>
        <dbReference type="Proteomes" id="UP000054047"/>
    </source>
</evidence>
<evidence type="ECO:0000256" key="2">
    <source>
        <dbReference type="SAM" id="SignalP"/>
    </source>
</evidence>
<dbReference type="AlphaFoldDB" id="A0A0C2DYB7"/>
<gene>
    <name evidence="3" type="ORF">ANCDUO_01680</name>
</gene>
<sequence length="94" mass="10680">MMESILSRFLWHLCLISTAPSIIASCSYQNFCNDIPLKQIIVPRIEHHLLPDHFRKDSFFGRVRSFAPFANHPFPAPPLPPSPPPENIKKTTTG</sequence>
<accession>A0A0C2DYB7</accession>
<evidence type="ECO:0000256" key="1">
    <source>
        <dbReference type="SAM" id="MobiDB-lite"/>
    </source>
</evidence>
<feature type="compositionally biased region" description="Pro residues" evidence="1">
    <location>
        <begin position="74"/>
        <end position="86"/>
    </location>
</feature>
<evidence type="ECO:0000313" key="3">
    <source>
        <dbReference type="EMBL" id="KIH67987.1"/>
    </source>
</evidence>
<protein>
    <submittedName>
        <fullName evidence="3">Uncharacterized protein</fullName>
    </submittedName>
</protein>
<dbReference type="EMBL" id="KN726497">
    <property type="protein sequence ID" value="KIH67987.1"/>
    <property type="molecule type" value="Genomic_DNA"/>
</dbReference>
<keyword evidence="2" id="KW-0732">Signal</keyword>
<name>A0A0C2DYB7_9BILA</name>
<keyword evidence="4" id="KW-1185">Reference proteome</keyword>
<proteinExistence type="predicted"/>
<feature type="chain" id="PRO_5002147689" evidence="2">
    <location>
        <begin position="25"/>
        <end position="94"/>
    </location>
</feature>
<dbReference type="Proteomes" id="UP000054047">
    <property type="component" value="Unassembled WGS sequence"/>
</dbReference>
<feature type="region of interest" description="Disordered" evidence="1">
    <location>
        <begin position="73"/>
        <end position="94"/>
    </location>
</feature>
<feature type="signal peptide" evidence="2">
    <location>
        <begin position="1"/>
        <end position="24"/>
    </location>
</feature>